<accession>A0A1I6LQP1</accession>
<dbReference type="SUPFAM" id="SSF51735">
    <property type="entry name" value="NAD(P)-binding Rossmann-fold domains"/>
    <property type="match status" value="1"/>
</dbReference>
<dbReference type="GO" id="GO:0006813">
    <property type="term" value="P:potassium ion transport"/>
    <property type="evidence" value="ECO:0007669"/>
    <property type="project" value="InterPro"/>
</dbReference>
<dbReference type="EMBL" id="FOZM01000001">
    <property type="protein sequence ID" value="SFS05728.1"/>
    <property type="molecule type" value="Genomic_DNA"/>
</dbReference>
<evidence type="ECO:0000313" key="3">
    <source>
        <dbReference type="EMBL" id="SFS05728.1"/>
    </source>
</evidence>
<dbReference type="InterPro" id="IPR036291">
    <property type="entry name" value="NAD(P)-bd_dom_sf"/>
</dbReference>
<dbReference type="AlphaFoldDB" id="A0A1I6LQP1"/>
<dbReference type="PANTHER" id="PTHR43833">
    <property type="entry name" value="POTASSIUM CHANNEL PROTEIN 2-RELATED-RELATED"/>
    <property type="match status" value="1"/>
</dbReference>
<dbReference type="PANTHER" id="PTHR43833:SF7">
    <property type="entry name" value="KTR SYSTEM POTASSIUM UPTAKE PROTEIN C"/>
    <property type="match status" value="1"/>
</dbReference>
<sequence length="220" mass="23987">MSNKQQVFAIIGLGTFGATLARDLQRFGNEVIGIDNNERLVSAHADDLAQSLVLDARDDMALKEAGVSSVDVGVVAIGTNIEASVLATINLKTLGVETIWAKATSKNHHRILSKLGVDRVIHPEREVGQHIAQVLNNPLVRDYVSLGNGQHVVNFRVPESLQGKSLSELNHRQDHNLRCIGVLRGTDYVGQDAESCTLEKDDLLLLLGGRQDLREFARGL</sequence>
<dbReference type="Pfam" id="PF02080">
    <property type="entry name" value="TrkA_C"/>
    <property type="match status" value="1"/>
</dbReference>
<dbReference type="InterPro" id="IPR050721">
    <property type="entry name" value="Trk_Ktr_HKT_K-transport"/>
</dbReference>
<dbReference type="Proteomes" id="UP000198926">
    <property type="component" value="Unassembled WGS sequence"/>
</dbReference>
<evidence type="ECO:0000259" key="2">
    <source>
        <dbReference type="PROSITE" id="PS51202"/>
    </source>
</evidence>
<dbReference type="Gene3D" id="3.30.70.1450">
    <property type="entry name" value="Regulator of K+ conductance, C-terminal domain"/>
    <property type="match status" value="1"/>
</dbReference>
<dbReference type="Gene3D" id="3.40.50.720">
    <property type="entry name" value="NAD(P)-binding Rossmann-like Domain"/>
    <property type="match status" value="1"/>
</dbReference>
<dbReference type="PROSITE" id="PS51202">
    <property type="entry name" value="RCK_C"/>
    <property type="match status" value="1"/>
</dbReference>
<dbReference type="InterPro" id="IPR003148">
    <property type="entry name" value="RCK_N"/>
</dbReference>
<organism evidence="3 4">
    <name type="scientific">Yoonia litorea</name>
    <dbReference type="NCBI Taxonomy" id="1123755"/>
    <lineage>
        <taxon>Bacteria</taxon>
        <taxon>Pseudomonadati</taxon>
        <taxon>Pseudomonadota</taxon>
        <taxon>Alphaproteobacteria</taxon>
        <taxon>Rhodobacterales</taxon>
        <taxon>Paracoccaceae</taxon>
        <taxon>Yoonia</taxon>
    </lineage>
</organism>
<proteinExistence type="predicted"/>
<reference evidence="3 4" key="1">
    <citation type="submission" date="2016-10" db="EMBL/GenBank/DDBJ databases">
        <authorList>
            <person name="de Groot N.N."/>
        </authorList>
    </citation>
    <scope>NUCLEOTIDE SEQUENCE [LARGE SCALE GENOMIC DNA]</scope>
    <source>
        <strain evidence="3 4">DSM 29433</strain>
    </source>
</reference>
<keyword evidence="4" id="KW-1185">Reference proteome</keyword>
<dbReference type="GO" id="GO:0008324">
    <property type="term" value="F:monoatomic cation transmembrane transporter activity"/>
    <property type="evidence" value="ECO:0007669"/>
    <property type="project" value="InterPro"/>
</dbReference>
<dbReference type="InterPro" id="IPR036721">
    <property type="entry name" value="RCK_C_sf"/>
</dbReference>
<dbReference type="STRING" id="1123755.SAMN05444714_0800"/>
<protein>
    <submittedName>
        <fullName evidence="3">Trk system potassium uptake protein TrkA</fullName>
    </submittedName>
</protein>
<gene>
    <name evidence="3" type="ORF">SAMN05444714_0800</name>
</gene>
<name>A0A1I6LQP1_9RHOB</name>
<feature type="domain" description="RCK C-terminal" evidence="2">
    <location>
        <begin position="141"/>
        <end position="220"/>
    </location>
</feature>
<dbReference type="SUPFAM" id="SSF116726">
    <property type="entry name" value="TrkA C-terminal domain-like"/>
    <property type="match status" value="1"/>
</dbReference>
<feature type="domain" description="RCK N-terminal" evidence="1">
    <location>
        <begin position="5"/>
        <end position="121"/>
    </location>
</feature>
<dbReference type="InterPro" id="IPR006037">
    <property type="entry name" value="RCK_C"/>
</dbReference>
<evidence type="ECO:0000259" key="1">
    <source>
        <dbReference type="PROSITE" id="PS51201"/>
    </source>
</evidence>
<evidence type="ECO:0000313" key="4">
    <source>
        <dbReference type="Proteomes" id="UP000198926"/>
    </source>
</evidence>
<dbReference type="Pfam" id="PF02254">
    <property type="entry name" value="TrkA_N"/>
    <property type="match status" value="1"/>
</dbReference>
<dbReference type="PROSITE" id="PS51201">
    <property type="entry name" value="RCK_N"/>
    <property type="match status" value="1"/>
</dbReference>
<dbReference type="OrthoDB" id="9781411at2"/>
<dbReference type="RefSeq" id="WP_090204223.1">
    <property type="nucleotide sequence ID" value="NZ_FOZM01000001.1"/>
</dbReference>